<dbReference type="EMBL" id="JANAVB010037620">
    <property type="protein sequence ID" value="KAJ6801736.1"/>
    <property type="molecule type" value="Genomic_DNA"/>
</dbReference>
<proteinExistence type="predicted"/>
<reference evidence="1" key="2">
    <citation type="submission" date="2023-04" db="EMBL/GenBank/DDBJ databases">
        <authorList>
            <person name="Bruccoleri R.E."/>
            <person name="Oakeley E.J."/>
            <person name="Faust A.-M."/>
            <person name="Dessus-Babus S."/>
            <person name="Altorfer M."/>
            <person name="Burckhardt D."/>
            <person name="Oertli M."/>
            <person name="Naumann U."/>
            <person name="Petersen F."/>
            <person name="Wong J."/>
        </authorList>
    </citation>
    <scope>NUCLEOTIDE SEQUENCE</scope>
    <source>
        <strain evidence="1">GSM-AAB239-AS_SAM_17_03QT</strain>
        <tissue evidence="1">Leaf</tissue>
    </source>
</reference>
<evidence type="ECO:0000313" key="1">
    <source>
        <dbReference type="EMBL" id="KAJ6801736.1"/>
    </source>
</evidence>
<gene>
    <name evidence="1" type="ORF">M6B38_195840</name>
</gene>
<protein>
    <recommendedName>
        <fullName evidence="3">Ribosomal protein L20</fullName>
    </recommendedName>
</protein>
<keyword evidence="2" id="KW-1185">Reference proteome</keyword>
<dbReference type="Proteomes" id="UP001140949">
    <property type="component" value="Unassembled WGS sequence"/>
</dbReference>
<accession>A0AAX6ECD7</accession>
<sequence>MDKKRTKKIKKRAHRDMRRRGLRCATQTRRVWAGSPTGTYLVALI</sequence>
<evidence type="ECO:0000313" key="2">
    <source>
        <dbReference type="Proteomes" id="UP001140949"/>
    </source>
</evidence>
<name>A0AAX6ECD7_IRIPA</name>
<dbReference type="AlphaFoldDB" id="A0AAX6ECD7"/>
<comment type="caution">
    <text evidence="1">The sequence shown here is derived from an EMBL/GenBank/DDBJ whole genome shotgun (WGS) entry which is preliminary data.</text>
</comment>
<evidence type="ECO:0008006" key="3">
    <source>
        <dbReference type="Google" id="ProtNLM"/>
    </source>
</evidence>
<organism evidence="1 2">
    <name type="scientific">Iris pallida</name>
    <name type="common">Sweet iris</name>
    <dbReference type="NCBI Taxonomy" id="29817"/>
    <lineage>
        <taxon>Eukaryota</taxon>
        <taxon>Viridiplantae</taxon>
        <taxon>Streptophyta</taxon>
        <taxon>Embryophyta</taxon>
        <taxon>Tracheophyta</taxon>
        <taxon>Spermatophyta</taxon>
        <taxon>Magnoliopsida</taxon>
        <taxon>Liliopsida</taxon>
        <taxon>Asparagales</taxon>
        <taxon>Iridaceae</taxon>
        <taxon>Iridoideae</taxon>
        <taxon>Irideae</taxon>
        <taxon>Iris</taxon>
    </lineage>
</organism>
<reference evidence="1" key="1">
    <citation type="journal article" date="2023" name="GigaByte">
        <title>Genome assembly of the bearded iris, Iris pallida Lam.</title>
        <authorList>
            <person name="Bruccoleri R.E."/>
            <person name="Oakeley E.J."/>
            <person name="Faust A.M.E."/>
            <person name="Altorfer M."/>
            <person name="Dessus-Babus S."/>
            <person name="Burckhardt D."/>
            <person name="Oertli M."/>
            <person name="Naumann U."/>
            <person name="Petersen F."/>
            <person name="Wong J."/>
        </authorList>
    </citation>
    <scope>NUCLEOTIDE SEQUENCE</scope>
    <source>
        <strain evidence="1">GSM-AAB239-AS_SAM_17_03QT</strain>
    </source>
</reference>